<feature type="transmembrane region" description="Helical" evidence="4">
    <location>
        <begin position="179"/>
        <end position="202"/>
    </location>
</feature>
<dbReference type="AlphaFoldDB" id="A0A518C091"/>
<feature type="transmembrane region" description="Helical" evidence="4">
    <location>
        <begin position="208"/>
        <end position="228"/>
    </location>
</feature>
<dbReference type="InterPro" id="IPR036259">
    <property type="entry name" value="MFS_trans_sf"/>
</dbReference>
<feature type="transmembrane region" description="Helical" evidence="4">
    <location>
        <begin position="146"/>
        <end position="167"/>
    </location>
</feature>
<keyword evidence="2 4" id="KW-1133">Transmembrane helix</keyword>
<feature type="transmembrane region" description="Helical" evidence="4">
    <location>
        <begin position="89"/>
        <end position="109"/>
    </location>
</feature>
<dbReference type="InterPro" id="IPR020846">
    <property type="entry name" value="MFS_dom"/>
</dbReference>
<accession>A0A518C091</accession>
<dbReference type="Pfam" id="PF07690">
    <property type="entry name" value="MFS_1"/>
    <property type="match status" value="2"/>
</dbReference>
<feature type="domain" description="Major facilitator superfamily (MFS) profile" evidence="5">
    <location>
        <begin position="51"/>
        <end position="441"/>
    </location>
</feature>
<dbReference type="GO" id="GO:0022857">
    <property type="term" value="F:transmembrane transporter activity"/>
    <property type="evidence" value="ECO:0007669"/>
    <property type="project" value="InterPro"/>
</dbReference>
<dbReference type="RefSeq" id="WP_236254421.1">
    <property type="nucleotide sequence ID" value="NZ_CP036280.1"/>
</dbReference>
<dbReference type="Proteomes" id="UP000320386">
    <property type="component" value="Chromosome"/>
</dbReference>
<evidence type="ECO:0000256" key="4">
    <source>
        <dbReference type="SAM" id="Phobius"/>
    </source>
</evidence>
<dbReference type="Gene3D" id="1.20.1250.20">
    <property type="entry name" value="MFS general substrate transporter like domains"/>
    <property type="match status" value="2"/>
</dbReference>
<reference evidence="6 7" key="1">
    <citation type="submission" date="2019-02" db="EMBL/GenBank/DDBJ databases">
        <title>Deep-cultivation of Planctomycetes and their phenomic and genomic characterization uncovers novel biology.</title>
        <authorList>
            <person name="Wiegand S."/>
            <person name="Jogler M."/>
            <person name="Boedeker C."/>
            <person name="Pinto D."/>
            <person name="Vollmers J."/>
            <person name="Rivas-Marin E."/>
            <person name="Kohn T."/>
            <person name="Peeters S.H."/>
            <person name="Heuer A."/>
            <person name="Rast P."/>
            <person name="Oberbeckmann S."/>
            <person name="Bunk B."/>
            <person name="Jeske O."/>
            <person name="Meyerdierks A."/>
            <person name="Storesund J.E."/>
            <person name="Kallscheuer N."/>
            <person name="Luecker S."/>
            <person name="Lage O.M."/>
            <person name="Pohl T."/>
            <person name="Merkel B.J."/>
            <person name="Hornburger P."/>
            <person name="Mueller R.-W."/>
            <person name="Bruemmer F."/>
            <person name="Labrenz M."/>
            <person name="Spormann A.M."/>
            <person name="Op den Camp H."/>
            <person name="Overmann J."/>
            <person name="Amann R."/>
            <person name="Jetten M.S.M."/>
            <person name="Mascher T."/>
            <person name="Medema M.H."/>
            <person name="Devos D.P."/>
            <person name="Kaster A.-K."/>
            <person name="Ovreas L."/>
            <person name="Rohde M."/>
            <person name="Galperin M.Y."/>
            <person name="Jogler C."/>
        </authorList>
    </citation>
    <scope>NUCLEOTIDE SEQUENCE [LARGE SCALE GENOMIC DNA]</scope>
    <source>
        <strain evidence="6 7">Pan265</strain>
    </source>
</reference>
<proteinExistence type="predicted"/>
<feature type="transmembrane region" description="Helical" evidence="4">
    <location>
        <begin position="418"/>
        <end position="437"/>
    </location>
</feature>
<dbReference type="PROSITE" id="PS50850">
    <property type="entry name" value="MFS"/>
    <property type="match status" value="1"/>
</dbReference>
<feature type="transmembrane region" description="Helical" evidence="4">
    <location>
        <begin position="121"/>
        <end position="140"/>
    </location>
</feature>
<feature type="transmembrane region" description="Helical" evidence="4">
    <location>
        <begin position="392"/>
        <end position="412"/>
    </location>
</feature>
<evidence type="ECO:0000256" key="2">
    <source>
        <dbReference type="ARBA" id="ARBA00022989"/>
    </source>
</evidence>
<evidence type="ECO:0000313" key="7">
    <source>
        <dbReference type="Proteomes" id="UP000320386"/>
    </source>
</evidence>
<dbReference type="SUPFAM" id="SSF103473">
    <property type="entry name" value="MFS general substrate transporter"/>
    <property type="match status" value="1"/>
</dbReference>
<feature type="transmembrane region" description="Helical" evidence="4">
    <location>
        <begin position="51"/>
        <end position="77"/>
    </location>
</feature>
<dbReference type="InterPro" id="IPR011701">
    <property type="entry name" value="MFS"/>
</dbReference>
<name>A0A518C091_9BACT</name>
<evidence type="ECO:0000259" key="5">
    <source>
        <dbReference type="PROSITE" id="PS50850"/>
    </source>
</evidence>
<sequence>MPDDNLAEQASVEVPPEVAVFEREGNLYDEQGRRVWRCGSLIYTRARLARLFSILFVGQFTFNLEFVAFPVLLPLLLHSKGMDAGQIGTLLAIIPLGALLVFPIIGTMSDRTQTRWGRRRPYDFLTTPIWYVGLLMLPFVDSFAAAIIPLALISFAGAGSNILNALYNDVVPPELMGRFVAGMRLIGGVGAIFFQAGVLRFFDDHPVAVFIGISTLAFIVEMGMLILVKEGKYPPPPARKTLMSAVTDYAKLGFGNRYIILLGFVIGATALGGPVMGSYFNIYVTSEDVGLGLSSEYLGNLLAIGTATSMLFLIPAGWLIDRSGPKLLWGAGCAVVGALQIGLLLAESQSMLVVVYVLFAAANGVLTATLLPMLFAYLPQDRFGQLLSANQIFCRILQIIGAQLSGWVILWASNDYRYAFVFGGIAYLCTPLFMWLISKTRYPYPGFPPSISPNGGRSPGR</sequence>
<keyword evidence="3 4" id="KW-0472">Membrane</keyword>
<evidence type="ECO:0000256" key="1">
    <source>
        <dbReference type="ARBA" id="ARBA00022692"/>
    </source>
</evidence>
<keyword evidence="7" id="KW-1185">Reference proteome</keyword>
<feature type="transmembrane region" description="Helical" evidence="4">
    <location>
        <begin position="327"/>
        <end position="346"/>
    </location>
</feature>
<dbReference type="EMBL" id="CP036280">
    <property type="protein sequence ID" value="QDU72638.1"/>
    <property type="molecule type" value="Genomic_DNA"/>
</dbReference>
<dbReference type="KEGG" id="mcad:Pan265_25100"/>
<gene>
    <name evidence="6" type="ORF">Pan265_25100</name>
</gene>
<keyword evidence="1 4" id="KW-0812">Transmembrane</keyword>
<feature type="transmembrane region" description="Helical" evidence="4">
    <location>
        <begin position="258"/>
        <end position="277"/>
    </location>
</feature>
<evidence type="ECO:0000313" key="6">
    <source>
        <dbReference type="EMBL" id="QDU72638.1"/>
    </source>
</evidence>
<feature type="transmembrane region" description="Helical" evidence="4">
    <location>
        <begin position="297"/>
        <end position="320"/>
    </location>
</feature>
<evidence type="ECO:0000256" key="3">
    <source>
        <dbReference type="ARBA" id="ARBA00023136"/>
    </source>
</evidence>
<feature type="transmembrane region" description="Helical" evidence="4">
    <location>
        <begin position="352"/>
        <end position="380"/>
    </location>
</feature>
<organism evidence="6 7">
    <name type="scientific">Mucisphaera calidilacus</name>
    <dbReference type="NCBI Taxonomy" id="2527982"/>
    <lineage>
        <taxon>Bacteria</taxon>
        <taxon>Pseudomonadati</taxon>
        <taxon>Planctomycetota</taxon>
        <taxon>Phycisphaerae</taxon>
        <taxon>Phycisphaerales</taxon>
        <taxon>Phycisphaeraceae</taxon>
        <taxon>Mucisphaera</taxon>
    </lineage>
</organism>
<dbReference type="PANTHER" id="PTHR23528:SF1">
    <property type="entry name" value="MAJOR FACILITATOR SUPERFAMILY (MFS) PROFILE DOMAIN-CONTAINING PROTEIN"/>
    <property type="match status" value="1"/>
</dbReference>
<protein>
    <submittedName>
        <fullName evidence="6">Major Facilitator Superfamily protein</fullName>
    </submittedName>
</protein>
<dbReference type="PANTHER" id="PTHR23528">
    <property type="match status" value="1"/>
</dbReference>